<dbReference type="Proteomes" id="UP000267430">
    <property type="component" value="Unassembled WGS sequence"/>
</dbReference>
<name>A0A3S0UCK2_9BACI</name>
<evidence type="ECO:0000313" key="3">
    <source>
        <dbReference type="Proteomes" id="UP000267430"/>
    </source>
</evidence>
<proteinExistence type="predicted"/>
<evidence type="ECO:0008006" key="4">
    <source>
        <dbReference type="Google" id="ProtNLM"/>
    </source>
</evidence>
<gene>
    <name evidence="2" type="ORF">ELQ35_12565</name>
</gene>
<sequence length="173" mass="19055">MNKGTIQAFAAGIILSTGVIAGYGHWFQPNDDQAISLQEAKRLLKQEGYEVTPSLKEEETRETAKSKEPESTEKQLAEKSRKPIPKQDIGEKEGNHASQTKKSEATAAYTLSIRSGMTTGDIAVLLANEGILKDASAFEHYLEQNELSKRIQIGEYVLTDNMTIQQAAKTITK</sequence>
<organism evidence="2 3">
    <name type="scientific">Peribacillus cavernae</name>
    <dbReference type="NCBI Taxonomy" id="1674310"/>
    <lineage>
        <taxon>Bacteria</taxon>
        <taxon>Bacillati</taxon>
        <taxon>Bacillota</taxon>
        <taxon>Bacilli</taxon>
        <taxon>Bacillales</taxon>
        <taxon>Bacillaceae</taxon>
        <taxon>Peribacillus</taxon>
    </lineage>
</organism>
<keyword evidence="3" id="KW-1185">Reference proteome</keyword>
<protein>
    <recommendedName>
        <fullName evidence="4">Endolytic transglycosylase MltG</fullName>
    </recommendedName>
</protein>
<dbReference type="OrthoDB" id="2138957at2"/>
<feature type="region of interest" description="Disordered" evidence="1">
    <location>
        <begin position="49"/>
        <end position="104"/>
    </location>
</feature>
<dbReference type="AlphaFoldDB" id="A0A3S0UCK2"/>
<evidence type="ECO:0000313" key="2">
    <source>
        <dbReference type="EMBL" id="RUQ28412.1"/>
    </source>
</evidence>
<evidence type="ECO:0000256" key="1">
    <source>
        <dbReference type="SAM" id="MobiDB-lite"/>
    </source>
</evidence>
<reference evidence="2 3" key="1">
    <citation type="submission" date="2018-12" db="EMBL/GenBank/DDBJ databases">
        <title>Bacillus chawlae sp. nov., Bacillus glennii sp. nov., and Bacillus saganii sp. nov. Isolated from the Vehicle Assembly Building at Kennedy Space Center where the Viking Spacecraft were Assembled.</title>
        <authorList>
            <person name="Seuylemezian A."/>
            <person name="Vaishampayan P."/>
        </authorList>
    </citation>
    <scope>NUCLEOTIDE SEQUENCE [LARGE SCALE GENOMIC DNA]</scope>
    <source>
        <strain evidence="2 3">L5</strain>
    </source>
</reference>
<comment type="caution">
    <text evidence="2">The sequence shown here is derived from an EMBL/GenBank/DDBJ whole genome shotgun (WGS) entry which is preliminary data.</text>
</comment>
<accession>A0A3S0UCK2</accession>
<dbReference type="RefSeq" id="WP_126865173.1">
    <property type="nucleotide sequence ID" value="NZ_JAUSTX010000003.1"/>
</dbReference>
<dbReference type="Gene3D" id="3.30.1490.480">
    <property type="entry name" value="Endolytic murein transglycosylase"/>
    <property type="match status" value="1"/>
</dbReference>
<dbReference type="EMBL" id="RYZZ01000016">
    <property type="protein sequence ID" value="RUQ28412.1"/>
    <property type="molecule type" value="Genomic_DNA"/>
</dbReference>
<feature type="compositionally biased region" description="Basic and acidic residues" evidence="1">
    <location>
        <begin position="55"/>
        <end position="81"/>
    </location>
</feature>